<proteinExistence type="predicted"/>
<keyword evidence="1" id="KW-0472">Membrane</keyword>
<protein>
    <submittedName>
        <fullName evidence="2">Uncharacterized protein LOC114343228</fullName>
    </submittedName>
</protein>
<dbReference type="AlphaFoldDB" id="A0A6P7GJK8"/>
<evidence type="ECO:0000313" key="2">
    <source>
        <dbReference type="RefSeq" id="XP_028149834.1"/>
    </source>
</evidence>
<organism evidence="2">
    <name type="scientific">Diabrotica virgifera virgifera</name>
    <name type="common">western corn rootworm</name>
    <dbReference type="NCBI Taxonomy" id="50390"/>
    <lineage>
        <taxon>Eukaryota</taxon>
        <taxon>Metazoa</taxon>
        <taxon>Ecdysozoa</taxon>
        <taxon>Arthropoda</taxon>
        <taxon>Hexapoda</taxon>
        <taxon>Insecta</taxon>
        <taxon>Pterygota</taxon>
        <taxon>Neoptera</taxon>
        <taxon>Endopterygota</taxon>
        <taxon>Coleoptera</taxon>
        <taxon>Polyphaga</taxon>
        <taxon>Cucujiformia</taxon>
        <taxon>Chrysomeloidea</taxon>
        <taxon>Chrysomelidae</taxon>
        <taxon>Galerucinae</taxon>
        <taxon>Diabroticina</taxon>
        <taxon>Diabroticites</taxon>
        <taxon>Diabrotica</taxon>
    </lineage>
</organism>
<keyword evidence="1" id="KW-0812">Transmembrane</keyword>
<dbReference type="InParanoid" id="A0A6P7GJK8"/>
<name>A0A6P7GJK8_DIAVI</name>
<evidence type="ECO:0000256" key="1">
    <source>
        <dbReference type="SAM" id="Phobius"/>
    </source>
</evidence>
<gene>
    <name evidence="2" type="primary">LOC114343228</name>
</gene>
<accession>A0A6P7GJK8</accession>
<feature type="transmembrane region" description="Helical" evidence="1">
    <location>
        <begin position="81"/>
        <end position="104"/>
    </location>
</feature>
<sequence length="130" mass="14476">MYRRTIKEEHISVISEPGGKYIGHVTPKKETANEIADSIYEQLERKEFDISAVEAIGCDGTVTNTDGKAVLYIPLKLSVAVLYNGLSACYISTSYLIGICLITWMERQQDQFNSAVQLENNSLAVRNSLL</sequence>
<dbReference type="RefSeq" id="XP_028149834.1">
    <property type="nucleotide sequence ID" value="XM_028294033.1"/>
</dbReference>
<reference evidence="2" key="1">
    <citation type="submission" date="2025-08" db="UniProtKB">
        <authorList>
            <consortium name="RefSeq"/>
        </authorList>
    </citation>
    <scope>IDENTIFICATION</scope>
    <source>
        <tissue evidence="2">Whole insect</tissue>
    </source>
</reference>
<keyword evidence="1" id="KW-1133">Transmembrane helix</keyword>